<dbReference type="EMBL" id="JAQKRA010000001">
    <property type="protein sequence ID" value="MDB6490988.1"/>
    <property type="molecule type" value="Genomic_DNA"/>
</dbReference>
<evidence type="ECO:0000313" key="7">
    <source>
        <dbReference type="EMBL" id="PAC73836.1"/>
    </source>
</evidence>
<dbReference type="SUPFAM" id="SSF56796">
    <property type="entry name" value="Dehydroquinate synthase-like"/>
    <property type="match status" value="1"/>
</dbReference>
<evidence type="ECO:0000313" key="5">
    <source>
        <dbReference type="EMBL" id="MCB4879713.1"/>
    </source>
</evidence>
<dbReference type="EMBL" id="CABWJV010000001">
    <property type="protein sequence ID" value="VWQ14800.1"/>
    <property type="molecule type" value="Genomic_DNA"/>
</dbReference>
<dbReference type="Proteomes" id="UP000331308">
    <property type="component" value="Unassembled WGS sequence"/>
</dbReference>
<comment type="similarity">
    <text evidence="1">Belongs to the iron-containing alcohol dehydrogenase family.</text>
</comment>
<name>A0A267WMI8_BIFPS</name>
<comment type="caution">
    <text evidence="7">The sequence shown here is derived from an EMBL/GenBank/DDBJ whole genome shotgun (WGS) entry which is preliminary data.</text>
</comment>
<dbReference type="Gene3D" id="1.20.1090.10">
    <property type="entry name" value="Dehydroquinate synthase-like - alpha domain"/>
    <property type="match status" value="1"/>
</dbReference>
<proteinExistence type="inferred from homology"/>
<evidence type="ECO:0000313" key="11">
    <source>
        <dbReference type="Proteomes" id="UP000331308"/>
    </source>
</evidence>
<dbReference type="PANTHER" id="PTHR11496">
    <property type="entry name" value="ALCOHOL DEHYDROGENASE"/>
    <property type="match status" value="1"/>
</dbReference>
<dbReference type="EMBL" id="CABHOD010000003">
    <property type="protein sequence ID" value="VUX62711.1"/>
    <property type="molecule type" value="Genomic_DNA"/>
</dbReference>
<dbReference type="Proteomes" id="UP001212008">
    <property type="component" value="Unassembled WGS sequence"/>
</dbReference>
<evidence type="ECO:0000256" key="2">
    <source>
        <dbReference type="ARBA" id="ARBA00023002"/>
    </source>
</evidence>
<organism evidence="7 10">
    <name type="scientific">Bifidobacterium pseudocatenulatum</name>
    <dbReference type="NCBI Taxonomy" id="28026"/>
    <lineage>
        <taxon>Bacteria</taxon>
        <taxon>Bacillati</taxon>
        <taxon>Actinomycetota</taxon>
        <taxon>Actinomycetes</taxon>
        <taxon>Bifidobacteriales</taxon>
        <taxon>Bifidobacteriaceae</taxon>
        <taxon>Bifidobacterium</taxon>
    </lineage>
</organism>
<accession>A0A267WMI8</accession>
<dbReference type="FunFam" id="3.40.50.1970:FF:000003">
    <property type="entry name" value="Alcohol dehydrogenase, iron-containing"/>
    <property type="match status" value="1"/>
</dbReference>
<dbReference type="EMBL" id="MNLB01000002">
    <property type="protein sequence ID" value="PAC73836.1"/>
    <property type="molecule type" value="Genomic_DNA"/>
</dbReference>
<dbReference type="Proteomes" id="UP001197735">
    <property type="component" value="Unassembled WGS sequence"/>
</dbReference>
<dbReference type="Proteomes" id="UP000216789">
    <property type="component" value="Unassembled WGS sequence"/>
</dbReference>
<evidence type="ECO:0000313" key="8">
    <source>
        <dbReference type="EMBL" id="VUX62711.1"/>
    </source>
</evidence>
<reference evidence="9 12" key="3">
    <citation type="submission" date="2019-10" db="EMBL/GenBank/DDBJ databases">
        <authorList>
            <consortium name="Melissa Lawson"/>
            <person name="O'neill I."/>
        </authorList>
    </citation>
    <scope>NUCLEOTIDE SEQUENCE [LARGE SCALE GENOMIC DNA]</scope>
    <source>
        <strain evidence="9">LH_658</strain>
    </source>
</reference>
<dbReference type="InterPro" id="IPR056798">
    <property type="entry name" value="ADH_Fe_C"/>
</dbReference>
<dbReference type="AlphaFoldDB" id="A0A267WMI8"/>
<dbReference type="GO" id="GO:0050093">
    <property type="term" value="F:methanol dehydrogenase (NAD+) activity"/>
    <property type="evidence" value="ECO:0007669"/>
    <property type="project" value="UniProtKB-EC"/>
</dbReference>
<evidence type="ECO:0000259" key="3">
    <source>
        <dbReference type="Pfam" id="PF00465"/>
    </source>
</evidence>
<evidence type="ECO:0000259" key="4">
    <source>
        <dbReference type="Pfam" id="PF25137"/>
    </source>
</evidence>
<reference evidence="8 11" key="2">
    <citation type="submission" date="2019-07" db="EMBL/GenBank/DDBJ databases">
        <authorList>
            <person name="Chang H.-W."/>
            <person name="Raman A."/>
            <person name="Venkatesh S."/>
            <person name="Gehrig J."/>
        </authorList>
    </citation>
    <scope>NUCLEOTIDE SEQUENCE [LARGE SCALE GENOMIC DNA]</scope>
    <source>
        <strain evidence="8">Bifidobacterium_pseudocatenulatum_LFYP_29</strain>
    </source>
</reference>
<dbReference type="Pfam" id="PF25137">
    <property type="entry name" value="ADH_Fe_C"/>
    <property type="match status" value="1"/>
</dbReference>
<evidence type="ECO:0000313" key="10">
    <source>
        <dbReference type="Proteomes" id="UP000216789"/>
    </source>
</evidence>
<evidence type="ECO:0000313" key="13">
    <source>
        <dbReference type="Proteomes" id="UP001212008"/>
    </source>
</evidence>
<dbReference type="InterPro" id="IPR039697">
    <property type="entry name" value="Alcohol_dehydrogenase_Fe"/>
</dbReference>
<dbReference type="Pfam" id="PF00465">
    <property type="entry name" value="Fe-ADH"/>
    <property type="match status" value="1"/>
</dbReference>
<gene>
    <name evidence="8" type="primary">mdh</name>
    <name evidence="9" type="ORF">BIFLH658_00549</name>
    <name evidence="8" type="ORF">BPLFYP29_00624</name>
    <name evidence="7" type="ORF">BPS1E_0459</name>
    <name evidence="5" type="ORF">KZP06_03050</name>
    <name evidence="6" type="ORF">PMN70_02010</name>
</gene>
<dbReference type="RefSeq" id="WP_004219553.1">
    <property type="nucleotide sequence ID" value="NZ_BCYA01000046.1"/>
</dbReference>
<dbReference type="Proteomes" id="UP000494211">
    <property type="component" value="Unassembled WGS sequence"/>
</dbReference>
<dbReference type="GO" id="GO:0046872">
    <property type="term" value="F:metal ion binding"/>
    <property type="evidence" value="ECO:0007669"/>
    <property type="project" value="InterPro"/>
</dbReference>
<reference evidence="6 13" key="5">
    <citation type="submission" date="2023-01" db="EMBL/GenBank/DDBJ databases">
        <title>Human gut microbiome strain richness.</title>
        <authorList>
            <person name="Chen-Liaw A."/>
        </authorList>
    </citation>
    <scope>NUCLEOTIDE SEQUENCE [LARGE SCALE GENOMIC DNA]</scope>
    <source>
        <strain evidence="6 13">RTP21311st1_C8_RTP21311_201001</strain>
    </source>
</reference>
<dbReference type="EC" id="1.1.1.244" evidence="8"/>
<evidence type="ECO:0000313" key="6">
    <source>
        <dbReference type="EMBL" id="MDB6490988.1"/>
    </source>
</evidence>
<sequence length="387" mass="41087">MAMEVKLLQPVKVVCTDDLGETLVDIMQTAGYSRPLMVTDSFVGSMPLVVAARTKLEQVGVDVAVFDQVKPDPLCETVESGVEAFEAHKADSIIAIGGGSSMDVARGINIVRVNGGSIIEYTDPAKPIAPCNGMIAVPTTAGTGSEMSNALVVTEGSTGRKLAVLADPAVSEYAVLNADLMLTLPAKMTIACGLDAFCHAAEGYLSRMASPVTDAICEKAMFLLYNYLPRAVANGQDREARERVMVASTLAGWMLNNAGTIAGHSIAHVLGAKYHIVHGEAVGYALPAVMEFVAPVRAHKVREIGQILGAVYPENAPDEQVAIIASRAFKDFRDRMLGLHPVEDYGISVEELVSNAQAVVDERFAGNTPRDIDLQAAEQLLEGFGSR</sequence>
<keyword evidence="2 8" id="KW-0560">Oxidoreductase</keyword>
<dbReference type="InterPro" id="IPR001670">
    <property type="entry name" value="ADH_Fe/GldA"/>
</dbReference>
<dbReference type="Gene3D" id="3.40.50.1970">
    <property type="match status" value="1"/>
</dbReference>
<feature type="domain" description="Fe-containing alcohol dehydrogenase-like C-terminal" evidence="4">
    <location>
        <begin position="189"/>
        <end position="382"/>
    </location>
</feature>
<reference evidence="7 10" key="1">
    <citation type="journal article" date="2017" name="ISME J.">
        <title>Unveiling bifidobacterial biogeography across the mammalian branch of the tree of life.</title>
        <authorList>
            <person name="Milani C."/>
            <person name="Mangifesta M."/>
            <person name="Mancabelli L."/>
            <person name="Lugli G.A."/>
            <person name="James K."/>
            <person name="Duranti S."/>
            <person name="Turroni F."/>
            <person name="Ferrario C."/>
            <person name="Ossiprandi M.C."/>
            <person name="van Sinderen D."/>
            <person name="Ventura M."/>
        </authorList>
    </citation>
    <scope>NUCLEOTIDE SEQUENCE [LARGE SCALE GENOMIC DNA]</scope>
    <source>
        <strain evidence="7 10">1E</strain>
    </source>
</reference>
<reference evidence="5" key="4">
    <citation type="submission" date="2021-07" db="EMBL/GenBank/DDBJ databases">
        <title>Xylan utilisation by Bifidobacterium pseudocatenulatum.</title>
        <authorList>
            <person name="Watanabe Y."/>
        </authorList>
    </citation>
    <scope>NUCLEOTIDE SEQUENCE</scope>
    <source>
        <strain evidence="5">YIT12824</strain>
    </source>
</reference>
<evidence type="ECO:0000313" key="12">
    <source>
        <dbReference type="Proteomes" id="UP000494211"/>
    </source>
</evidence>
<evidence type="ECO:0000313" key="9">
    <source>
        <dbReference type="EMBL" id="VWQ14800.1"/>
    </source>
</evidence>
<protein>
    <submittedName>
        <fullName evidence="5">Iron-containing alcohol dehydrogenase</fullName>
    </submittedName>
    <submittedName>
        <fullName evidence="7">L-1,2-propanediol oxidoreductase</fullName>
    </submittedName>
    <submittedName>
        <fullName evidence="8">NAD-dependent methanol dehydrogenase</fullName>
        <ecNumber evidence="8">1.1.1.244</ecNumber>
    </submittedName>
</protein>
<dbReference type="PANTHER" id="PTHR11496:SF102">
    <property type="entry name" value="ALCOHOL DEHYDROGENASE 4"/>
    <property type="match status" value="1"/>
</dbReference>
<dbReference type="EMBL" id="JAHXEI010000001">
    <property type="protein sequence ID" value="MCB4879713.1"/>
    <property type="molecule type" value="Genomic_DNA"/>
</dbReference>
<dbReference type="GeneID" id="45599089"/>
<keyword evidence="12" id="KW-1185">Reference proteome</keyword>
<feature type="domain" description="Alcohol dehydrogenase iron-type/glycerol dehydrogenase GldA" evidence="3">
    <location>
        <begin position="10"/>
        <end position="177"/>
    </location>
</feature>
<dbReference type="CDD" id="cd14863">
    <property type="entry name" value="Fe-ADH-like"/>
    <property type="match status" value="1"/>
</dbReference>
<evidence type="ECO:0000256" key="1">
    <source>
        <dbReference type="ARBA" id="ARBA00007358"/>
    </source>
</evidence>